<keyword evidence="1" id="KW-0732">Signal</keyword>
<dbReference type="OrthoDB" id="9949476at2"/>
<dbReference type="Proteomes" id="UP000463138">
    <property type="component" value="Unassembled WGS sequence"/>
</dbReference>
<name>A0A7V7GPM2_9GAMM</name>
<keyword evidence="3" id="KW-1185">Reference proteome</keyword>
<gene>
    <name evidence="2" type="ORF">DT594_16645</name>
</gene>
<evidence type="ECO:0000313" key="2">
    <source>
        <dbReference type="EMBL" id="KAA0691858.1"/>
    </source>
</evidence>
<protein>
    <submittedName>
        <fullName evidence="2">Uncharacterized protein</fullName>
    </submittedName>
</protein>
<feature type="chain" id="PRO_5031556393" evidence="1">
    <location>
        <begin position="32"/>
        <end position="125"/>
    </location>
</feature>
<dbReference type="EMBL" id="QOVF01000007">
    <property type="protein sequence ID" value="KAA0691858.1"/>
    <property type="molecule type" value="Genomic_DNA"/>
</dbReference>
<accession>A0A7V7GPM2</accession>
<evidence type="ECO:0000313" key="3">
    <source>
        <dbReference type="Proteomes" id="UP000463138"/>
    </source>
</evidence>
<dbReference type="AlphaFoldDB" id="A0A7V7GPM2"/>
<evidence type="ECO:0000256" key="1">
    <source>
        <dbReference type="SAM" id="SignalP"/>
    </source>
</evidence>
<dbReference type="RefSeq" id="WP_149333992.1">
    <property type="nucleotide sequence ID" value="NZ_QOVF01000007.1"/>
</dbReference>
<organism evidence="2 3">
    <name type="scientific">Halopseudomonas laoshanensis</name>
    <dbReference type="NCBI Taxonomy" id="2268758"/>
    <lineage>
        <taxon>Bacteria</taxon>
        <taxon>Pseudomonadati</taxon>
        <taxon>Pseudomonadota</taxon>
        <taxon>Gammaproteobacteria</taxon>
        <taxon>Pseudomonadales</taxon>
        <taxon>Pseudomonadaceae</taxon>
        <taxon>Halopseudomonas</taxon>
    </lineage>
</organism>
<reference evidence="2 3" key="1">
    <citation type="submission" date="2018-07" db="EMBL/GenBank/DDBJ databases">
        <title>Pseudomonas laoshanensis sp. nov., isolated from soil.</title>
        <authorList>
            <person name="Sun J."/>
            <person name="Yu L."/>
            <person name="Wang M."/>
            <person name="Zhang C."/>
        </authorList>
    </citation>
    <scope>NUCLEOTIDE SEQUENCE [LARGE SCALE GENOMIC DNA]</scope>
    <source>
        <strain evidence="2 3">Y22</strain>
    </source>
</reference>
<proteinExistence type="predicted"/>
<sequence length="125" mass="13138">MKVSNRLSSNVLAGLVSAAVLVGSSFGVAHAEGGAERLIDLRTKSVESRANSASQLGFSTGSDLKDYLVEDGSERLRELLQGASQFGPSADESHKGFLAEDGSERLRDLLRDAERGVSPSVSTLS</sequence>
<feature type="signal peptide" evidence="1">
    <location>
        <begin position="1"/>
        <end position="31"/>
    </location>
</feature>
<comment type="caution">
    <text evidence="2">The sequence shown here is derived from an EMBL/GenBank/DDBJ whole genome shotgun (WGS) entry which is preliminary data.</text>
</comment>